<dbReference type="InterPro" id="IPR053724">
    <property type="entry name" value="OMP_A26_sf"/>
</dbReference>
<keyword evidence="4" id="KW-1185">Reference proteome</keyword>
<keyword evidence="1" id="KW-0732">Signal</keyword>
<protein>
    <submittedName>
        <fullName evidence="3">Omptin family outer membrane protease</fullName>
    </submittedName>
</protein>
<evidence type="ECO:0000259" key="2">
    <source>
        <dbReference type="Pfam" id="PF17251"/>
    </source>
</evidence>
<feature type="domain" description="Protochlamydia outer membrane protein" evidence="2">
    <location>
        <begin position="32"/>
        <end position="284"/>
    </location>
</feature>
<organism evidence="3 4">
    <name type="scientific">Chitinophaga agri</name>
    <dbReference type="NCBI Taxonomy" id="2703787"/>
    <lineage>
        <taxon>Bacteria</taxon>
        <taxon>Pseudomonadati</taxon>
        <taxon>Bacteroidota</taxon>
        <taxon>Chitinophagia</taxon>
        <taxon>Chitinophagales</taxon>
        <taxon>Chitinophagaceae</taxon>
        <taxon>Chitinophaga</taxon>
    </lineage>
</organism>
<feature type="signal peptide" evidence="1">
    <location>
        <begin position="1"/>
        <end position="19"/>
    </location>
</feature>
<dbReference type="AlphaFoldDB" id="A0A6B9ZDF8"/>
<dbReference type="Gene3D" id="2.40.128.90">
    <property type="entry name" value="OMPT-like"/>
    <property type="match status" value="1"/>
</dbReference>
<sequence>MKFILLKGLLLCCCGIVHAQRRTPLLEVEAAGGYQTADLRWSIAGAGSGQSPDILSELKWRAVSGPLVTATVRLPLSGELFIGAEGSKCFITTGTATDTDYADDDRRLPTYHAQLDSDAGNLSAFRLYAGYHFLQRRRMRMTVSAGYAENREALFLLDHAAYVPGQKNLRCTYDTRWKGMTGGIAGRYQVTSWLDITVEVLYSQMRYTALADWNLIAAFQHPVSFQQQASGFDVKAALGAVFRLKGYLSVFVSGVYRRAETGNGTDKLFLESGTVQTTQFNGAFSSAASVTMGTVIRF</sequence>
<name>A0A6B9ZDF8_9BACT</name>
<dbReference type="InterPro" id="IPR035163">
    <property type="entry name" value="Pom"/>
</dbReference>
<evidence type="ECO:0000256" key="1">
    <source>
        <dbReference type="SAM" id="SignalP"/>
    </source>
</evidence>
<proteinExistence type="predicted"/>
<accession>A0A6B9ZDF8</accession>
<dbReference type="Proteomes" id="UP000476411">
    <property type="component" value="Chromosome"/>
</dbReference>
<keyword evidence="3" id="KW-0378">Hydrolase</keyword>
<dbReference type="GO" id="GO:0004190">
    <property type="term" value="F:aspartic-type endopeptidase activity"/>
    <property type="evidence" value="ECO:0007669"/>
    <property type="project" value="InterPro"/>
</dbReference>
<dbReference type="KEGG" id="chih:GWR21_06105"/>
<keyword evidence="3" id="KW-0645">Protease</keyword>
<evidence type="ECO:0000313" key="3">
    <source>
        <dbReference type="EMBL" id="QHS59175.1"/>
    </source>
</evidence>
<dbReference type="SUPFAM" id="SSF69917">
    <property type="entry name" value="OMPT-like"/>
    <property type="match status" value="1"/>
</dbReference>
<dbReference type="InterPro" id="IPR020080">
    <property type="entry name" value="OM_adhesin/peptidase_omptin"/>
</dbReference>
<dbReference type="RefSeq" id="WP_162330874.1">
    <property type="nucleotide sequence ID" value="NZ_CP048113.1"/>
</dbReference>
<feature type="chain" id="PRO_5025470858" evidence="1">
    <location>
        <begin position="20"/>
        <end position="298"/>
    </location>
</feature>
<reference evidence="3 4" key="1">
    <citation type="submission" date="2020-01" db="EMBL/GenBank/DDBJ databases">
        <title>Complete genome sequence of Chitinophaga sp. H33E-04 isolated from quinoa roots.</title>
        <authorList>
            <person name="Weon H.-Y."/>
            <person name="Lee S.A."/>
        </authorList>
    </citation>
    <scope>NUCLEOTIDE SEQUENCE [LARGE SCALE GENOMIC DNA]</scope>
    <source>
        <strain evidence="3 4">H33E-04</strain>
    </source>
</reference>
<dbReference type="Pfam" id="PF17251">
    <property type="entry name" value="Pom"/>
    <property type="match status" value="1"/>
</dbReference>
<evidence type="ECO:0000313" key="4">
    <source>
        <dbReference type="Proteomes" id="UP000476411"/>
    </source>
</evidence>
<dbReference type="GO" id="GO:0006508">
    <property type="term" value="P:proteolysis"/>
    <property type="evidence" value="ECO:0007669"/>
    <property type="project" value="UniProtKB-KW"/>
</dbReference>
<gene>
    <name evidence="3" type="ORF">GWR21_06105</name>
</gene>
<dbReference type="EMBL" id="CP048113">
    <property type="protein sequence ID" value="QHS59175.1"/>
    <property type="molecule type" value="Genomic_DNA"/>
</dbReference>